<dbReference type="PROSITE" id="PS50054">
    <property type="entry name" value="TYR_PHOSPHATASE_DUAL"/>
    <property type="match status" value="1"/>
</dbReference>
<dbReference type="Proteomes" id="UP001432027">
    <property type="component" value="Unassembled WGS sequence"/>
</dbReference>
<dbReference type="CDD" id="cd14499">
    <property type="entry name" value="CDC14_C"/>
    <property type="match status" value="1"/>
</dbReference>
<dbReference type="InterPro" id="IPR020422">
    <property type="entry name" value="TYR_PHOSPHATASE_DUAL_dom"/>
</dbReference>
<dbReference type="InterPro" id="IPR050561">
    <property type="entry name" value="PTP"/>
</dbReference>
<accession>A0AAV5SUC8</accession>
<dbReference type="EMBL" id="BTSX01000002">
    <property type="protein sequence ID" value="GMS84223.1"/>
    <property type="molecule type" value="Genomic_DNA"/>
</dbReference>
<dbReference type="FunFam" id="3.90.190.10:FF:000006">
    <property type="entry name" value="Dual specificity protein phosphatase CDC14B"/>
    <property type="match status" value="1"/>
</dbReference>
<gene>
    <name evidence="9" type="ORF">PENTCL1PPCAC_6398</name>
</gene>
<evidence type="ECO:0000256" key="4">
    <source>
        <dbReference type="ARBA" id="ARBA00022912"/>
    </source>
</evidence>
<evidence type="ECO:0000259" key="6">
    <source>
        <dbReference type="PROSITE" id="PS50054"/>
    </source>
</evidence>
<name>A0AAV5SUC8_9BILA</name>
<keyword evidence="4" id="KW-0904">Protein phosphatase</keyword>
<dbReference type="PROSITE" id="PS50055">
    <property type="entry name" value="TYR_PHOSPHATASE_PTP"/>
    <property type="match status" value="1"/>
</dbReference>
<evidence type="ECO:0000256" key="5">
    <source>
        <dbReference type="SAM" id="MobiDB-lite"/>
    </source>
</evidence>
<dbReference type="InterPro" id="IPR029021">
    <property type="entry name" value="Prot-tyrosine_phosphatase-like"/>
</dbReference>
<feature type="domain" description="Tyrosine-protein phosphatase" evidence="6">
    <location>
        <begin position="182"/>
        <end position="340"/>
    </location>
</feature>
<dbReference type="InterPro" id="IPR003595">
    <property type="entry name" value="Tyr_Pase_cat"/>
</dbReference>
<dbReference type="Pfam" id="PF22785">
    <property type="entry name" value="Tc-R-P"/>
    <property type="match status" value="1"/>
</dbReference>
<dbReference type="EC" id="3.1.3.48" evidence="2"/>
<feature type="domain" description="Tyrosine specific protein phosphatases" evidence="8">
    <location>
        <begin position="264"/>
        <end position="326"/>
    </location>
</feature>
<evidence type="ECO:0000313" key="9">
    <source>
        <dbReference type="EMBL" id="GMS84223.1"/>
    </source>
</evidence>
<dbReference type="GO" id="GO:0004725">
    <property type="term" value="F:protein tyrosine phosphatase activity"/>
    <property type="evidence" value="ECO:0007669"/>
    <property type="project" value="UniProtKB-EC"/>
</dbReference>
<dbReference type="InterPro" id="IPR016130">
    <property type="entry name" value="Tyr_Pase_AS"/>
</dbReference>
<dbReference type="Gene3D" id="3.90.190.10">
    <property type="entry name" value="Protein tyrosine phosphatase superfamily"/>
    <property type="match status" value="2"/>
</dbReference>
<feature type="compositionally biased region" description="Low complexity" evidence="5">
    <location>
        <begin position="496"/>
        <end position="507"/>
    </location>
</feature>
<dbReference type="AlphaFoldDB" id="A0AAV5SUC8"/>
<feature type="region of interest" description="Disordered" evidence="5">
    <location>
        <begin position="494"/>
        <end position="543"/>
    </location>
</feature>
<feature type="compositionally biased region" description="Polar residues" evidence="5">
    <location>
        <begin position="508"/>
        <end position="521"/>
    </location>
</feature>
<dbReference type="PANTHER" id="PTHR23339">
    <property type="entry name" value="TYROSINE SPECIFIC PROTEIN PHOSPHATASE AND DUAL SPECIFICITY PROTEIN PHOSPHATASE"/>
    <property type="match status" value="1"/>
</dbReference>
<protein>
    <recommendedName>
        <fullName evidence="2">protein-tyrosine-phosphatase</fullName>
        <ecNumber evidence="2">3.1.3.48</ecNumber>
    </recommendedName>
</protein>
<dbReference type="SMART" id="SM00195">
    <property type="entry name" value="DSPc"/>
    <property type="match status" value="1"/>
</dbReference>
<evidence type="ECO:0000256" key="1">
    <source>
        <dbReference type="ARBA" id="ARBA00007315"/>
    </source>
</evidence>
<keyword evidence="3" id="KW-0378">Hydrolase</keyword>
<dbReference type="InterPro" id="IPR000242">
    <property type="entry name" value="PTP_cat"/>
</dbReference>
<evidence type="ECO:0000259" key="8">
    <source>
        <dbReference type="PROSITE" id="PS50056"/>
    </source>
</evidence>
<evidence type="ECO:0000256" key="2">
    <source>
        <dbReference type="ARBA" id="ARBA00013064"/>
    </source>
</evidence>
<evidence type="ECO:0000313" key="10">
    <source>
        <dbReference type="Proteomes" id="UP001432027"/>
    </source>
</evidence>
<feature type="domain" description="Tyrosine-protein phosphatase" evidence="7">
    <location>
        <begin position="53"/>
        <end position="293"/>
    </location>
</feature>
<evidence type="ECO:0000259" key="7">
    <source>
        <dbReference type="PROSITE" id="PS50055"/>
    </source>
</evidence>
<sequence>MTRMFVPSTGVLSGKVAEILPNQLYFASFSSAPTSDASVRYICIDDKVHYDPFYHDFGPVNLSVLHRFTQLIHSLMENRSKRRIVAYTNAIDTNRVNGAFLMAGYLMIYHGMKADLAYLKVEMAHPPEYIGFRDAAMGPSTYDLHLHDVLRGLEQGLTRKWYDVNTFDSDEYEFYERVENGDFNWILPGKILSFCGPHEKSVIENGYPYHAPEVYFDYFREHNVTTIVRLNTRMYDAKRFTDGGFDHVDLFFIDGSTPSDDIVRKFIRVVDTSRGGVAIHCKAGLGRTGTLIACWMMKEYGISAPECMAWLRICRPGSVIGPQQQFLLEKQEMCWDMGRCLSTKRRHVNGGSPTTPKKVVVSRLVNKVEEIRIESANRRQAASRPIDLPVSKINGVALQPKNRKSFNQEEQIDAQGRSQGDRLLACKVRNAHANFSSPTTPIKPMLLKSSLRTSSSPSSISGGVSSRLGAVRSLLQSPSPLIPISRVTVTEAKAVSPSKSSSSLKKPTTGSRVQPYPSSGGIQMEMPASTYALRPRRSYSPTSLELAKTLPPNAAALGAITEVPLKSLKFTKKSRPV</sequence>
<reference evidence="9" key="1">
    <citation type="submission" date="2023-10" db="EMBL/GenBank/DDBJ databases">
        <title>Genome assembly of Pristionchus species.</title>
        <authorList>
            <person name="Yoshida K."/>
            <person name="Sommer R.J."/>
        </authorList>
    </citation>
    <scope>NUCLEOTIDE SEQUENCE</scope>
    <source>
        <strain evidence="9">RS0144</strain>
    </source>
</reference>
<evidence type="ECO:0000256" key="3">
    <source>
        <dbReference type="ARBA" id="ARBA00022801"/>
    </source>
</evidence>
<comment type="caution">
    <text evidence="9">The sequence shown here is derived from an EMBL/GenBank/DDBJ whole genome shotgun (WGS) entry which is preliminary data.</text>
</comment>
<dbReference type="PROSITE" id="PS50056">
    <property type="entry name" value="TYR_PHOSPHATASE_2"/>
    <property type="match status" value="1"/>
</dbReference>
<proteinExistence type="inferred from homology"/>
<dbReference type="PROSITE" id="PS00383">
    <property type="entry name" value="TYR_PHOSPHATASE_1"/>
    <property type="match status" value="1"/>
</dbReference>
<dbReference type="Pfam" id="PF14671">
    <property type="entry name" value="DSPn"/>
    <property type="match status" value="1"/>
</dbReference>
<dbReference type="SMART" id="SM00404">
    <property type="entry name" value="PTPc_motif"/>
    <property type="match status" value="1"/>
</dbReference>
<dbReference type="SUPFAM" id="SSF52799">
    <property type="entry name" value="(Phosphotyrosine protein) phosphatases II"/>
    <property type="match status" value="2"/>
</dbReference>
<dbReference type="CDD" id="cd17657">
    <property type="entry name" value="CDC14_N"/>
    <property type="match status" value="1"/>
</dbReference>
<dbReference type="InterPro" id="IPR044506">
    <property type="entry name" value="CDC14_C"/>
</dbReference>
<keyword evidence="10" id="KW-1185">Reference proteome</keyword>
<dbReference type="InterPro" id="IPR000387">
    <property type="entry name" value="Tyr_Pase_dom"/>
</dbReference>
<comment type="similarity">
    <text evidence="1">Belongs to the protein-tyrosine phosphatase family. Non-receptor class CDC14 subfamily.</text>
</comment>
<dbReference type="InterPro" id="IPR029260">
    <property type="entry name" value="DSPn"/>
</dbReference>
<organism evidence="9 10">
    <name type="scientific">Pristionchus entomophagus</name>
    <dbReference type="NCBI Taxonomy" id="358040"/>
    <lineage>
        <taxon>Eukaryota</taxon>
        <taxon>Metazoa</taxon>
        <taxon>Ecdysozoa</taxon>
        <taxon>Nematoda</taxon>
        <taxon>Chromadorea</taxon>
        <taxon>Rhabditida</taxon>
        <taxon>Rhabditina</taxon>
        <taxon>Diplogasteromorpha</taxon>
        <taxon>Diplogasteroidea</taxon>
        <taxon>Neodiplogasteridae</taxon>
        <taxon>Pristionchus</taxon>
    </lineage>
</organism>